<dbReference type="EMBL" id="SOML01000005">
    <property type="protein sequence ID" value="TFD96506.1"/>
    <property type="molecule type" value="Genomic_DNA"/>
</dbReference>
<proteinExistence type="inferred from homology"/>
<dbReference type="SUPFAM" id="SSF88659">
    <property type="entry name" value="Sigma3 and sigma4 domains of RNA polymerase sigma factors"/>
    <property type="match status" value="1"/>
</dbReference>
<dbReference type="NCBIfam" id="TIGR02985">
    <property type="entry name" value="Sig70_bacteroi1"/>
    <property type="match status" value="1"/>
</dbReference>
<dbReference type="InterPro" id="IPR036388">
    <property type="entry name" value="WH-like_DNA-bd_sf"/>
</dbReference>
<dbReference type="OrthoDB" id="1100095at2"/>
<comment type="similarity">
    <text evidence="1">Belongs to the sigma-70 factor family. ECF subfamily.</text>
</comment>
<dbReference type="GO" id="GO:0016987">
    <property type="term" value="F:sigma factor activity"/>
    <property type="evidence" value="ECO:0007669"/>
    <property type="project" value="UniProtKB-KW"/>
</dbReference>
<keyword evidence="4" id="KW-0804">Transcription</keyword>
<evidence type="ECO:0000313" key="7">
    <source>
        <dbReference type="EMBL" id="TFD96506.1"/>
    </source>
</evidence>
<organism evidence="7 8">
    <name type="scientific">Dysgonomonas capnocytophagoides</name>
    <dbReference type="NCBI Taxonomy" id="45254"/>
    <lineage>
        <taxon>Bacteria</taxon>
        <taxon>Pseudomonadati</taxon>
        <taxon>Bacteroidota</taxon>
        <taxon>Bacteroidia</taxon>
        <taxon>Bacteroidales</taxon>
        <taxon>Dysgonomonadaceae</taxon>
        <taxon>Dysgonomonas</taxon>
    </lineage>
</organism>
<evidence type="ECO:0000259" key="5">
    <source>
        <dbReference type="Pfam" id="PF04542"/>
    </source>
</evidence>
<sequence length="181" mass="21461">MSFRSSKEKHKEFNRFFQVYYPKVRAFAESILKSEEEAKDVAQEIFLKLWDKTDIWMGRIESCSPYVYSITKNHIFDLIRHKKVERRYQENISTSFLSELDITDPYSEIYAKELHLLISLALKQMPEKRRLVFEMSRFEGKSNNDIAQNLDLSVRTVERHIYLALGELKDVIQGAGKDRKT</sequence>
<feature type="domain" description="RNA polymerase sigma-70 region 2" evidence="5">
    <location>
        <begin position="17"/>
        <end position="83"/>
    </location>
</feature>
<evidence type="ECO:0000256" key="3">
    <source>
        <dbReference type="ARBA" id="ARBA00023082"/>
    </source>
</evidence>
<dbReference type="InterPro" id="IPR013324">
    <property type="entry name" value="RNA_pol_sigma_r3/r4-like"/>
</dbReference>
<dbReference type="InterPro" id="IPR013249">
    <property type="entry name" value="RNA_pol_sigma70_r4_t2"/>
</dbReference>
<dbReference type="Proteomes" id="UP000297861">
    <property type="component" value="Unassembled WGS sequence"/>
</dbReference>
<reference evidence="7 8" key="1">
    <citation type="submission" date="2019-03" db="EMBL/GenBank/DDBJ databases">
        <title>San Antonio Military Medical Center submission to MRSN (WRAIR), pending publication.</title>
        <authorList>
            <person name="Blyth D.M."/>
            <person name="Mccarthy S.L."/>
            <person name="Schall S.E."/>
            <person name="Stam J.A."/>
            <person name="Ong A.C."/>
            <person name="Mcgann P.T."/>
        </authorList>
    </citation>
    <scope>NUCLEOTIDE SEQUENCE [LARGE SCALE GENOMIC DNA]</scope>
    <source>
        <strain evidence="7 8">MRSN571793</strain>
    </source>
</reference>
<dbReference type="InterPro" id="IPR013325">
    <property type="entry name" value="RNA_pol_sigma_r2"/>
</dbReference>
<dbReference type="GO" id="GO:0003677">
    <property type="term" value="F:DNA binding"/>
    <property type="evidence" value="ECO:0007669"/>
    <property type="project" value="InterPro"/>
</dbReference>
<keyword evidence="2" id="KW-0805">Transcription regulation</keyword>
<evidence type="ECO:0000313" key="8">
    <source>
        <dbReference type="Proteomes" id="UP000297861"/>
    </source>
</evidence>
<evidence type="ECO:0000256" key="2">
    <source>
        <dbReference type="ARBA" id="ARBA00023015"/>
    </source>
</evidence>
<keyword evidence="3" id="KW-0731">Sigma factor</keyword>
<keyword evidence="8" id="KW-1185">Reference proteome</keyword>
<comment type="caution">
    <text evidence="7">The sequence shown here is derived from an EMBL/GenBank/DDBJ whole genome shotgun (WGS) entry which is preliminary data.</text>
</comment>
<dbReference type="InterPro" id="IPR039425">
    <property type="entry name" value="RNA_pol_sigma-70-like"/>
</dbReference>
<evidence type="ECO:0000259" key="6">
    <source>
        <dbReference type="Pfam" id="PF08281"/>
    </source>
</evidence>
<gene>
    <name evidence="7" type="ORF">E2605_10105</name>
</gene>
<dbReference type="Pfam" id="PF04542">
    <property type="entry name" value="Sigma70_r2"/>
    <property type="match status" value="1"/>
</dbReference>
<name>A0A4Y8L7N2_9BACT</name>
<dbReference type="AlphaFoldDB" id="A0A4Y8L7N2"/>
<dbReference type="InterPro" id="IPR014284">
    <property type="entry name" value="RNA_pol_sigma-70_dom"/>
</dbReference>
<dbReference type="PANTHER" id="PTHR43133:SF46">
    <property type="entry name" value="RNA POLYMERASE SIGMA-70 FACTOR ECF SUBFAMILY"/>
    <property type="match status" value="1"/>
</dbReference>
<dbReference type="InterPro" id="IPR007627">
    <property type="entry name" value="RNA_pol_sigma70_r2"/>
</dbReference>
<dbReference type="SUPFAM" id="SSF88946">
    <property type="entry name" value="Sigma2 domain of RNA polymerase sigma factors"/>
    <property type="match status" value="1"/>
</dbReference>
<dbReference type="GO" id="GO:0006352">
    <property type="term" value="P:DNA-templated transcription initiation"/>
    <property type="evidence" value="ECO:0007669"/>
    <property type="project" value="InterPro"/>
</dbReference>
<protein>
    <submittedName>
        <fullName evidence="7">RNA polymerase sigma-70 factor</fullName>
    </submittedName>
</protein>
<dbReference type="NCBIfam" id="TIGR02937">
    <property type="entry name" value="sigma70-ECF"/>
    <property type="match status" value="1"/>
</dbReference>
<dbReference type="RefSeq" id="WP_134436367.1">
    <property type="nucleotide sequence ID" value="NZ_SOML01000005.1"/>
</dbReference>
<dbReference type="STRING" id="1121485.GCA_000426485_01873"/>
<dbReference type="InterPro" id="IPR014327">
    <property type="entry name" value="RNA_pol_sigma70_bacteroid"/>
</dbReference>
<dbReference type="PANTHER" id="PTHR43133">
    <property type="entry name" value="RNA POLYMERASE ECF-TYPE SIGMA FACTO"/>
    <property type="match status" value="1"/>
</dbReference>
<evidence type="ECO:0000256" key="1">
    <source>
        <dbReference type="ARBA" id="ARBA00010641"/>
    </source>
</evidence>
<dbReference type="Gene3D" id="1.10.1740.10">
    <property type="match status" value="1"/>
</dbReference>
<evidence type="ECO:0000256" key="4">
    <source>
        <dbReference type="ARBA" id="ARBA00023163"/>
    </source>
</evidence>
<accession>A0A4Y8L7N2</accession>
<dbReference type="Pfam" id="PF08281">
    <property type="entry name" value="Sigma70_r4_2"/>
    <property type="match status" value="1"/>
</dbReference>
<dbReference type="Gene3D" id="1.10.10.10">
    <property type="entry name" value="Winged helix-like DNA-binding domain superfamily/Winged helix DNA-binding domain"/>
    <property type="match status" value="1"/>
</dbReference>
<feature type="domain" description="RNA polymerase sigma factor 70 region 4 type 2" evidence="6">
    <location>
        <begin position="117"/>
        <end position="166"/>
    </location>
</feature>